<evidence type="ECO:0008006" key="3">
    <source>
        <dbReference type="Google" id="ProtNLM"/>
    </source>
</evidence>
<sequence length="136" mass="15627">MKILVWNCQGLGNPGTVQYLKQIVASKSPSVVFLWDTRLDKRKAEDVRRRVNMSGNLVVERNDDGLGLMLLWAEDTQVSLLSYSKAYIDVEVSKNDVCFRFTGMYGTCHRSNKREDWDLLDVLRTKSDLPWLVGEI</sequence>
<organism evidence="1 2">
    <name type="scientific">Hibiscus trionum</name>
    <name type="common">Flower of an hour</name>
    <dbReference type="NCBI Taxonomy" id="183268"/>
    <lineage>
        <taxon>Eukaryota</taxon>
        <taxon>Viridiplantae</taxon>
        <taxon>Streptophyta</taxon>
        <taxon>Embryophyta</taxon>
        <taxon>Tracheophyta</taxon>
        <taxon>Spermatophyta</taxon>
        <taxon>Magnoliopsida</taxon>
        <taxon>eudicotyledons</taxon>
        <taxon>Gunneridae</taxon>
        <taxon>Pentapetalae</taxon>
        <taxon>rosids</taxon>
        <taxon>malvids</taxon>
        <taxon>Malvales</taxon>
        <taxon>Malvaceae</taxon>
        <taxon>Malvoideae</taxon>
        <taxon>Hibiscus</taxon>
    </lineage>
</organism>
<dbReference type="AlphaFoldDB" id="A0A9W7LUQ1"/>
<dbReference type="OrthoDB" id="1001419at2759"/>
<reference evidence="1" key="1">
    <citation type="submission" date="2023-05" db="EMBL/GenBank/DDBJ databases">
        <title>Genome and transcriptome analyses reveal genes involved in the formation of fine ridges on petal epidermal cells in Hibiscus trionum.</title>
        <authorList>
            <person name="Koshimizu S."/>
            <person name="Masuda S."/>
            <person name="Ishii T."/>
            <person name="Shirasu K."/>
            <person name="Hoshino A."/>
            <person name="Arita M."/>
        </authorList>
    </citation>
    <scope>NUCLEOTIDE SEQUENCE</scope>
    <source>
        <strain evidence="1">Hamamatsu line</strain>
    </source>
</reference>
<protein>
    <recommendedName>
        <fullName evidence="3">Endonuclease/exonuclease/phosphatase domain-containing protein</fullName>
    </recommendedName>
</protein>
<gene>
    <name evidence="1" type="ORF">HRI_001499500</name>
</gene>
<keyword evidence="2" id="KW-1185">Reference proteome</keyword>
<evidence type="ECO:0000313" key="1">
    <source>
        <dbReference type="EMBL" id="GMI78302.1"/>
    </source>
</evidence>
<accession>A0A9W7LUQ1</accession>
<dbReference type="PANTHER" id="PTHR35218">
    <property type="entry name" value="RNASE H DOMAIN-CONTAINING PROTEIN"/>
    <property type="match status" value="1"/>
</dbReference>
<dbReference type="InterPro" id="IPR036691">
    <property type="entry name" value="Endo/exonu/phosph_ase_sf"/>
</dbReference>
<evidence type="ECO:0000313" key="2">
    <source>
        <dbReference type="Proteomes" id="UP001165190"/>
    </source>
</evidence>
<dbReference type="SUPFAM" id="SSF56219">
    <property type="entry name" value="DNase I-like"/>
    <property type="match status" value="1"/>
</dbReference>
<comment type="caution">
    <text evidence="1">The sequence shown here is derived from an EMBL/GenBank/DDBJ whole genome shotgun (WGS) entry which is preliminary data.</text>
</comment>
<dbReference type="PANTHER" id="PTHR35218:SF9">
    <property type="entry name" value="ENDONUCLEASE_EXONUCLEASE_PHOSPHATASE DOMAIN-CONTAINING PROTEIN"/>
    <property type="match status" value="1"/>
</dbReference>
<proteinExistence type="predicted"/>
<dbReference type="Proteomes" id="UP001165190">
    <property type="component" value="Unassembled WGS sequence"/>
</dbReference>
<dbReference type="Gene3D" id="3.60.10.10">
    <property type="entry name" value="Endonuclease/exonuclease/phosphatase"/>
    <property type="match status" value="1"/>
</dbReference>
<name>A0A9W7LUQ1_HIBTR</name>
<dbReference type="EMBL" id="BSYR01000015">
    <property type="protein sequence ID" value="GMI78302.1"/>
    <property type="molecule type" value="Genomic_DNA"/>
</dbReference>